<name>A0ABQ3PMM6_9ACTN</name>
<dbReference type="Proteomes" id="UP001052739">
    <property type="component" value="Unassembled WGS sequence"/>
</dbReference>
<accession>A0ABQ3PMM6</accession>
<proteinExistence type="predicted"/>
<gene>
    <name evidence="2" type="ORF">Shyd_76230</name>
</gene>
<evidence type="ECO:0000256" key="1">
    <source>
        <dbReference type="SAM" id="MobiDB-lite"/>
    </source>
</evidence>
<sequence length="48" mass="5115">MAPRACLTLPVGSGPSGTHARRTAETPEWRCYEAVPAARRSHAPDDPA</sequence>
<organism evidence="2 3">
    <name type="scientific">Streptomyces hydrogenans</name>
    <dbReference type="NCBI Taxonomy" id="1873719"/>
    <lineage>
        <taxon>Bacteria</taxon>
        <taxon>Bacillati</taxon>
        <taxon>Actinomycetota</taxon>
        <taxon>Actinomycetes</taxon>
        <taxon>Kitasatosporales</taxon>
        <taxon>Streptomycetaceae</taxon>
        <taxon>Streptomyces</taxon>
    </lineage>
</organism>
<comment type="caution">
    <text evidence="2">The sequence shown here is derived from an EMBL/GenBank/DDBJ whole genome shotgun (WGS) entry which is preliminary data.</text>
</comment>
<reference evidence="2" key="1">
    <citation type="submission" date="2024-05" db="EMBL/GenBank/DDBJ databases">
        <title>Whole genome shotgun sequence of Streptomyces hydrogenans NBRC 13475.</title>
        <authorList>
            <person name="Komaki H."/>
            <person name="Tamura T."/>
        </authorList>
    </citation>
    <scope>NUCLEOTIDE SEQUENCE</scope>
    <source>
        <strain evidence="2">NBRC 13475</strain>
    </source>
</reference>
<evidence type="ECO:0000313" key="2">
    <source>
        <dbReference type="EMBL" id="GHI26252.1"/>
    </source>
</evidence>
<keyword evidence="3" id="KW-1185">Reference proteome</keyword>
<feature type="region of interest" description="Disordered" evidence="1">
    <location>
        <begin position="1"/>
        <end position="28"/>
    </location>
</feature>
<evidence type="ECO:0000313" key="3">
    <source>
        <dbReference type="Proteomes" id="UP001052739"/>
    </source>
</evidence>
<protein>
    <submittedName>
        <fullName evidence="2">Uncharacterized protein</fullName>
    </submittedName>
</protein>
<dbReference type="EMBL" id="BNDW01000102">
    <property type="protein sequence ID" value="GHI26252.1"/>
    <property type="molecule type" value="Genomic_DNA"/>
</dbReference>